<evidence type="ECO:0000313" key="3">
    <source>
        <dbReference type="Proteomes" id="UP000292452"/>
    </source>
</evidence>
<organism evidence="2 3">
    <name type="scientific">Streptomyces kasugaensis</name>
    <dbReference type="NCBI Taxonomy" id="1946"/>
    <lineage>
        <taxon>Bacteria</taxon>
        <taxon>Bacillati</taxon>
        <taxon>Actinomycetota</taxon>
        <taxon>Actinomycetes</taxon>
        <taxon>Kitasatosporales</taxon>
        <taxon>Streptomycetaceae</taxon>
        <taxon>Streptomyces</taxon>
    </lineage>
</organism>
<dbReference type="AlphaFoldDB" id="A0A4Q9HMM9"/>
<dbReference type="EMBL" id="SIXH01000395">
    <property type="protein sequence ID" value="TBO56066.1"/>
    <property type="molecule type" value="Genomic_DNA"/>
</dbReference>
<evidence type="ECO:0000259" key="1">
    <source>
        <dbReference type="Pfam" id="PF26366"/>
    </source>
</evidence>
<feature type="domain" description="DUF8094" evidence="1">
    <location>
        <begin position="3"/>
        <end position="287"/>
    </location>
</feature>
<dbReference type="Proteomes" id="UP000292452">
    <property type="component" value="Unassembled WGS sequence"/>
</dbReference>
<name>A0A4Q9HMM9_STRKA</name>
<protein>
    <recommendedName>
        <fullName evidence="1">DUF8094 domain-containing protein</fullName>
    </recommendedName>
</protein>
<evidence type="ECO:0000313" key="2">
    <source>
        <dbReference type="EMBL" id="TBO56066.1"/>
    </source>
</evidence>
<sequence>MLPAVSKADGATALQQFADGFNAANRKLDPTMNPAFEAGSLLAIDQAGLKAARALTPQGNPSFVPLAFTDAHFTVPKQAGWPKYFLADAVSNRKNTRWFLVFGRDGADAKWRAVYLATFAAKDVPQFRTDRDGYAEAVPAGGASGLTVDPGTLSRTYADYLNTGKGGVFASGPETDGWRAERAKAALQPGARIQWEDQAADFPPVSLRTKDGGALVFFATYYHQRKTVAQGSTIQVPEGLRGILEGPRKKTDKMAFTTISGQAVKVPAKESGGKVTVLNRIEAKTSAKAL</sequence>
<accession>A0A4Q9HMM9</accession>
<reference evidence="2 3" key="1">
    <citation type="submission" date="2019-02" db="EMBL/GenBank/DDBJ databases">
        <title>Draft Genome Sequence of Streptomyces sp. AM-2504, identified by 16S rRNA comparative analysis as a Streptomyces Kasugaensis strain.</title>
        <authorList>
            <person name="Napolioni V."/>
            <person name="Giuliodori A.M."/>
            <person name="Spurio R."/>
            <person name="Fabbretti A."/>
        </authorList>
    </citation>
    <scope>NUCLEOTIDE SEQUENCE [LARGE SCALE GENOMIC DNA]</scope>
    <source>
        <strain evidence="2 3">AM-2504</strain>
    </source>
</reference>
<gene>
    <name evidence="2" type="ORF">EYS09_29900</name>
</gene>
<comment type="caution">
    <text evidence="2">The sequence shown here is derived from an EMBL/GenBank/DDBJ whole genome shotgun (WGS) entry which is preliminary data.</text>
</comment>
<keyword evidence="3" id="KW-1185">Reference proteome</keyword>
<proteinExistence type="predicted"/>
<dbReference type="InterPro" id="IPR058407">
    <property type="entry name" value="DUF8094"/>
</dbReference>
<dbReference type="Pfam" id="PF26366">
    <property type="entry name" value="DUF8094"/>
    <property type="match status" value="1"/>
</dbReference>